<evidence type="ECO:0000313" key="7">
    <source>
        <dbReference type="EMBL" id="WZW87417.1"/>
    </source>
</evidence>
<keyword evidence="2" id="KW-0547">Nucleotide-binding</keyword>
<evidence type="ECO:0000256" key="2">
    <source>
        <dbReference type="ARBA" id="ARBA00022741"/>
    </source>
</evidence>
<dbReference type="InterPro" id="IPR027094">
    <property type="entry name" value="Mitofusin_fam"/>
</dbReference>
<feature type="domain" description="Dynamin N-terminal" evidence="6">
    <location>
        <begin position="62"/>
        <end position="263"/>
    </location>
</feature>
<dbReference type="Pfam" id="PF00350">
    <property type="entry name" value="Dynamin_N"/>
    <property type="match status" value="1"/>
</dbReference>
<name>A0ABZ3BYI4_9GAMM</name>
<dbReference type="SUPFAM" id="SSF52540">
    <property type="entry name" value="P-loop containing nucleoside triphosphate hydrolases"/>
    <property type="match status" value="1"/>
</dbReference>
<keyword evidence="5" id="KW-0472">Membrane</keyword>
<dbReference type="InterPro" id="IPR045063">
    <property type="entry name" value="Dynamin_N"/>
</dbReference>
<sequence length="708" mass="80347">MEQAIQAMTQEQSRLQGILEDYQQKLPESDLLSPAISSLKEIQKDFKERFKQAQDAGRNLNIAIMGQVKAGKSSFLNALLFNGKNILPEAATPKTANLTRISYAEKPSLTVEYYSNEEWESIQETAQSGGNDSATKAARELVKLIEEHNIDIPAVLQKQKEVIPAENIDELMGVLNEYTGNNGAYTALVKMTHLHLPLEELQGFDIVDTPGMNDPVISRTIRTQEEMSRSDVVFFLSRCSQFLDVSDMALLSEQLPSKGVKRLILVGAQFDSTILDDGYDRKSLQETEERIFQRLSQRAAKEMETLASRIEERDPEKATLIRSLKTPILVSTYAYNFANFPEAQWQQHAGMKHVYDELVALGEDEWDDYVWQSEDWQRIANFTPLQAAYQQARQDKVAIIQAQIDSLLPATRSRLTEFTQQLQDNVSNRITVLTQEDLDTLQTQKSHYLAQINTIIRKIEELLGAIAIEAEKMRNEVSADLRKSQQHYSKVQEQTGTRIEEDSYTVSTSKWWNPFSWGSSETRYTTRTINYQYVSASEAASQVRDFAYECVNSIQDAFDQIISIRQIKATLKKALLDHLPVDSQDFDPTFFRNIIDGEIDQITIPELNLSCDHLVQNITQNFQGEVTGSNIDRLKETLAQTVAEIFNSLVTDYGQKTEVIIHAVENLRDSLGSILTERLTADLSKVEEEFAHKEQNIALYKALLAEIG</sequence>
<evidence type="ECO:0000256" key="1">
    <source>
        <dbReference type="ARBA" id="ARBA00004370"/>
    </source>
</evidence>
<keyword evidence="4" id="KW-0342">GTP-binding</keyword>
<evidence type="ECO:0000256" key="3">
    <source>
        <dbReference type="ARBA" id="ARBA00022801"/>
    </source>
</evidence>
<dbReference type="InterPro" id="IPR027417">
    <property type="entry name" value="P-loop_NTPase"/>
</dbReference>
<dbReference type="RefSeq" id="WP_026878194.1">
    <property type="nucleotide sequence ID" value="NZ_AZOD01000002.1"/>
</dbReference>
<protein>
    <submittedName>
        <fullName evidence="7">Dynamin family protein</fullName>
    </submittedName>
</protein>
<dbReference type="Gene3D" id="3.40.50.300">
    <property type="entry name" value="P-loop containing nucleotide triphosphate hydrolases"/>
    <property type="match status" value="1"/>
</dbReference>
<accession>A0ABZ3BYI4</accession>
<dbReference type="PANTHER" id="PTHR10465">
    <property type="entry name" value="TRANSMEMBRANE GTPASE FZO1"/>
    <property type="match status" value="1"/>
</dbReference>
<organism evidence="7 8">
    <name type="scientific">Ignatzschineria larvae DSM 13226</name>
    <dbReference type="NCBI Taxonomy" id="1111732"/>
    <lineage>
        <taxon>Bacteria</taxon>
        <taxon>Pseudomonadati</taxon>
        <taxon>Pseudomonadota</taxon>
        <taxon>Gammaproteobacteria</taxon>
        <taxon>Cardiobacteriales</taxon>
        <taxon>Ignatzschineriaceae</taxon>
        <taxon>Ignatzschineria</taxon>
    </lineage>
</organism>
<gene>
    <name evidence="7" type="ORF">WMO13_08595</name>
</gene>
<evidence type="ECO:0000313" key="8">
    <source>
        <dbReference type="Proteomes" id="UP001449178"/>
    </source>
</evidence>
<reference evidence="7 8" key="1">
    <citation type="submission" date="2024-03" db="EMBL/GenBank/DDBJ databases">
        <title>Complete Genome Sequence and Annotation of Ignatzschineria larvae DSM 13226.</title>
        <authorList>
            <person name="Cantrell E."/>
            <person name="Burcham Z.M."/>
        </authorList>
    </citation>
    <scope>NUCLEOTIDE SEQUENCE [LARGE SCALE GENOMIC DNA]</scope>
    <source>
        <strain evidence="7 8">DSM 13226</strain>
    </source>
</reference>
<proteinExistence type="predicted"/>
<dbReference type="PANTHER" id="PTHR10465:SF0">
    <property type="entry name" value="SARCALUMENIN"/>
    <property type="match status" value="1"/>
</dbReference>
<dbReference type="Proteomes" id="UP001449178">
    <property type="component" value="Chromosome"/>
</dbReference>
<keyword evidence="8" id="KW-1185">Reference proteome</keyword>
<evidence type="ECO:0000256" key="4">
    <source>
        <dbReference type="ARBA" id="ARBA00023134"/>
    </source>
</evidence>
<evidence type="ECO:0000256" key="5">
    <source>
        <dbReference type="ARBA" id="ARBA00023136"/>
    </source>
</evidence>
<keyword evidence="3" id="KW-0378">Hydrolase</keyword>
<dbReference type="EMBL" id="CP150637">
    <property type="protein sequence ID" value="WZW87417.1"/>
    <property type="molecule type" value="Genomic_DNA"/>
</dbReference>
<comment type="subcellular location">
    <subcellularLocation>
        <location evidence="1">Membrane</location>
    </subcellularLocation>
</comment>
<evidence type="ECO:0000259" key="6">
    <source>
        <dbReference type="Pfam" id="PF00350"/>
    </source>
</evidence>